<sequence>MVVCDERPDLLGGSFLVQIVFYLNHERISNWSRSEAWKFAVNEDLSTYPSDFLGDIEEVKSIPNDVDVIFSQKNMHDYGVEREQLKEKEKEGGIVSCLEDEGGRGIGHETWIRVEKLEKGMCGKSRHVFFT</sequence>
<evidence type="ECO:0000313" key="2">
    <source>
        <dbReference type="Proteomes" id="UP001056120"/>
    </source>
</evidence>
<organism evidence="1 2">
    <name type="scientific">Smallanthus sonchifolius</name>
    <dbReference type="NCBI Taxonomy" id="185202"/>
    <lineage>
        <taxon>Eukaryota</taxon>
        <taxon>Viridiplantae</taxon>
        <taxon>Streptophyta</taxon>
        <taxon>Embryophyta</taxon>
        <taxon>Tracheophyta</taxon>
        <taxon>Spermatophyta</taxon>
        <taxon>Magnoliopsida</taxon>
        <taxon>eudicotyledons</taxon>
        <taxon>Gunneridae</taxon>
        <taxon>Pentapetalae</taxon>
        <taxon>asterids</taxon>
        <taxon>campanulids</taxon>
        <taxon>Asterales</taxon>
        <taxon>Asteraceae</taxon>
        <taxon>Asteroideae</taxon>
        <taxon>Heliantheae alliance</taxon>
        <taxon>Millerieae</taxon>
        <taxon>Smallanthus</taxon>
    </lineage>
</organism>
<comment type="caution">
    <text evidence="1">The sequence shown here is derived from an EMBL/GenBank/DDBJ whole genome shotgun (WGS) entry which is preliminary data.</text>
</comment>
<name>A0ACB9IGM5_9ASTR</name>
<gene>
    <name evidence="1" type="ORF">L1987_23142</name>
</gene>
<dbReference type="Proteomes" id="UP001056120">
    <property type="component" value="Linkage Group LG08"/>
</dbReference>
<proteinExistence type="predicted"/>
<keyword evidence="2" id="KW-1185">Reference proteome</keyword>
<dbReference type="EMBL" id="CM042025">
    <property type="protein sequence ID" value="KAI3807217.1"/>
    <property type="molecule type" value="Genomic_DNA"/>
</dbReference>
<reference evidence="1 2" key="2">
    <citation type="journal article" date="2022" name="Mol. Ecol. Resour.">
        <title>The genomes of chicory, endive, great burdock and yacon provide insights into Asteraceae paleo-polyploidization history and plant inulin production.</title>
        <authorList>
            <person name="Fan W."/>
            <person name="Wang S."/>
            <person name="Wang H."/>
            <person name="Wang A."/>
            <person name="Jiang F."/>
            <person name="Liu H."/>
            <person name="Zhao H."/>
            <person name="Xu D."/>
            <person name="Zhang Y."/>
        </authorList>
    </citation>
    <scope>NUCLEOTIDE SEQUENCE [LARGE SCALE GENOMIC DNA]</scope>
    <source>
        <strain evidence="2">cv. Yunnan</strain>
        <tissue evidence="1">Leaves</tissue>
    </source>
</reference>
<protein>
    <submittedName>
        <fullName evidence="1">Uncharacterized protein</fullName>
    </submittedName>
</protein>
<reference evidence="2" key="1">
    <citation type="journal article" date="2022" name="Mol. Ecol. Resour.">
        <title>The genomes of chicory, endive, great burdock and yacon provide insights into Asteraceae palaeo-polyploidization history and plant inulin production.</title>
        <authorList>
            <person name="Fan W."/>
            <person name="Wang S."/>
            <person name="Wang H."/>
            <person name="Wang A."/>
            <person name="Jiang F."/>
            <person name="Liu H."/>
            <person name="Zhao H."/>
            <person name="Xu D."/>
            <person name="Zhang Y."/>
        </authorList>
    </citation>
    <scope>NUCLEOTIDE SEQUENCE [LARGE SCALE GENOMIC DNA]</scope>
    <source>
        <strain evidence="2">cv. Yunnan</strain>
    </source>
</reference>
<evidence type="ECO:0000313" key="1">
    <source>
        <dbReference type="EMBL" id="KAI3807217.1"/>
    </source>
</evidence>
<accession>A0ACB9IGM5</accession>